<organism evidence="2">
    <name type="scientific">marine sediment metagenome</name>
    <dbReference type="NCBI Taxonomy" id="412755"/>
    <lineage>
        <taxon>unclassified sequences</taxon>
        <taxon>metagenomes</taxon>
        <taxon>ecological metagenomes</taxon>
    </lineage>
</organism>
<dbReference type="GO" id="GO:0016779">
    <property type="term" value="F:nucleotidyltransferase activity"/>
    <property type="evidence" value="ECO:0007669"/>
    <property type="project" value="TreeGrafter"/>
</dbReference>
<dbReference type="EMBL" id="LAZR01016011">
    <property type="protein sequence ID" value="KKM06360.1"/>
    <property type="molecule type" value="Genomic_DNA"/>
</dbReference>
<name>A0A0F9H5N9_9ZZZZ</name>
<dbReference type="GO" id="GO:0005737">
    <property type="term" value="C:cytoplasm"/>
    <property type="evidence" value="ECO:0007669"/>
    <property type="project" value="TreeGrafter"/>
</dbReference>
<sequence length="189" mass="20891">MDPNERYSRQRDIVPADRLRDCRIAIVGVGAVGRHLALQLASVGATQLTVVDFDTVEESNIASQGYLECDLGRPKVRATAEQCRRINSSVQVIEINDRFRASLQLGDVVFCAVDKIATRELIWRAVKNRVRLFCDARVAAETIRVLTACDPASRRHYATTLFSQGEAYVGPCTSRMTIFAANVAAGMMI</sequence>
<gene>
    <name evidence="2" type="ORF">LCGC14_1744740</name>
</gene>
<dbReference type="InterPro" id="IPR045886">
    <property type="entry name" value="ThiF/MoeB/HesA"/>
</dbReference>
<dbReference type="PANTHER" id="PTHR10953">
    <property type="entry name" value="UBIQUITIN-ACTIVATING ENZYME E1"/>
    <property type="match status" value="1"/>
</dbReference>
<comment type="caution">
    <text evidence="2">The sequence shown here is derived from an EMBL/GenBank/DDBJ whole genome shotgun (WGS) entry which is preliminary data.</text>
</comment>
<dbReference type="GO" id="GO:0008641">
    <property type="term" value="F:ubiquitin-like modifier activating enzyme activity"/>
    <property type="evidence" value="ECO:0007669"/>
    <property type="project" value="InterPro"/>
</dbReference>
<dbReference type="AlphaFoldDB" id="A0A0F9H5N9"/>
<reference evidence="2" key="1">
    <citation type="journal article" date="2015" name="Nature">
        <title>Complex archaea that bridge the gap between prokaryotes and eukaryotes.</title>
        <authorList>
            <person name="Spang A."/>
            <person name="Saw J.H."/>
            <person name="Jorgensen S.L."/>
            <person name="Zaremba-Niedzwiedzka K."/>
            <person name="Martijn J."/>
            <person name="Lind A.E."/>
            <person name="van Eijk R."/>
            <person name="Schleper C."/>
            <person name="Guy L."/>
            <person name="Ettema T.J."/>
        </authorList>
    </citation>
    <scope>NUCLEOTIDE SEQUENCE</scope>
</reference>
<feature type="domain" description="THIF-type NAD/FAD binding fold" evidence="1">
    <location>
        <begin position="17"/>
        <end position="146"/>
    </location>
</feature>
<dbReference type="InterPro" id="IPR035985">
    <property type="entry name" value="Ubiquitin-activating_enz"/>
</dbReference>
<dbReference type="PANTHER" id="PTHR10953:SF102">
    <property type="entry name" value="ADENYLYLTRANSFERASE AND SULFURTRANSFERASE MOCS3"/>
    <property type="match status" value="1"/>
</dbReference>
<dbReference type="Pfam" id="PF00899">
    <property type="entry name" value="ThiF"/>
    <property type="match status" value="1"/>
</dbReference>
<dbReference type="InterPro" id="IPR000594">
    <property type="entry name" value="ThiF_NAD_FAD-bd"/>
</dbReference>
<dbReference type="GO" id="GO:0004792">
    <property type="term" value="F:thiosulfate-cyanide sulfurtransferase activity"/>
    <property type="evidence" value="ECO:0007669"/>
    <property type="project" value="TreeGrafter"/>
</dbReference>
<proteinExistence type="predicted"/>
<evidence type="ECO:0000259" key="1">
    <source>
        <dbReference type="Pfam" id="PF00899"/>
    </source>
</evidence>
<protein>
    <recommendedName>
        <fullName evidence="1">THIF-type NAD/FAD binding fold domain-containing protein</fullName>
    </recommendedName>
</protein>
<feature type="non-terminal residue" evidence="2">
    <location>
        <position position="189"/>
    </location>
</feature>
<evidence type="ECO:0000313" key="2">
    <source>
        <dbReference type="EMBL" id="KKM06360.1"/>
    </source>
</evidence>
<accession>A0A0F9H5N9</accession>
<dbReference type="SUPFAM" id="SSF69572">
    <property type="entry name" value="Activating enzymes of the ubiquitin-like proteins"/>
    <property type="match status" value="1"/>
</dbReference>
<dbReference type="Gene3D" id="3.40.50.720">
    <property type="entry name" value="NAD(P)-binding Rossmann-like Domain"/>
    <property type="match status" value="1"/>
</dbReference>